<proteinExistence type="predicted"/>
<dbReference type="InterPro" id="IPR012340">
    <property type="entry name" value="NA-bd_OB-fold"/>
</dbReference>
<protein>
    <submittedName>
        <fullName evidence="2">Uncharacterized protein</fullName>
    </submittedName>
</protein>
<evidence type="ECO:0000313" key="2">
    <source>
        <dbReference type="EMBL" id="KAJ7745415.1"/>
    </source>
</evidence>
<feature type="region of interest" description="Disordered" evidence="1">
    <location>
        <begin position="104"/>
        <end position="123"/>
    </location>
</feature>
<dbReference type="Gene3D" id="2.40.50.140">
    <property type="entry name" value="Nucleic acid-binding proteins"/>
    <property type="match status" value="1"/>
</dbReference>
<accession>A0AAD7IM76</accession>
<comment type="caution">
    <text evidence="2">The sequence shown here is derived from an EMBL/GenBank/DDBJ whole genome shotgun (WGS) entry which is preliminary data.</text>
</comment>
<dbReference type="EMBL" id="JARJLG010000103">
    <property type="protein sequence ID" value="KAJ7745415.1"/>
    <property type="molecule type" value="Genomic_DNA"/>
</dbReference>
<organism evidence="2 3">
    <name type="scientific">Mycena maculata</name>
    <dbReference type="NCBI Taxonomy" id="230809"/>
    <lineage>
        <taxon>Eukaryota</taxon>
        <taxon>Fungi</taxon>
        <taxon>Dikarya</taxon>
        <taxon>Basidiomycota</taxon>
        <taxon>Agaricomycotina</taxon>
        <taxon>Agaricomycetes</taxon>
        <taxon>Agaricomycetidae</taxon>
        <taxon>Agaricales</taxon>
        <taxon>Marasmiineae</taxon>
        <taxon>Mycenaceae</taxon>
        <taxon>Mycena</taxon>
    </lineage>
</organism>
<name>A0AAD7IM76_9AGAR</name>
<dbReference type="SUPFAM" id="SSF50249">
    <property type="entry name" value="Nucleic acid-binding proteins"/>
    <property type="match status" value="1"/>
</dbReference>
<evidence type="ECO:0000256" key="1">
    <source>
        <dbReference type="SAM" id="MobiDB-lite"/>
    </source>
</evidence>
<evidence type="ECO:0000313" key="3">
    <source>
        <dbReference type="Proteomes" id="UP001215280"/>
    </source>
</evidence>
<keyword evidence="3" id="KW-1185">Reference proteome</keyword>
<dbReference type="AlphaFoldDB" id="A0AAD7IM76"/>
<reference evidence="2" key="1">
    <citation type="submission" date="2023-03" db="EMBL/GenBank/DDBJ databases">
        <title>Massive genome expansion in bonnet fungi (Mycena s.s.) driven by repeated elements and novel gene families across ecological guilds.</title>
        <authorList>
            <consortium name="Lawrence Berkeley National Laboratory"/>
            <person name="Harder C.B."/>
            <person name="Miyauchi S."/>
            <person name="Viragh M."/>
            <person name="Kuo A."/>
            <person name="Thoen E."/>
            <person name="Andreopoulos B."/>
            <person name="Lu D."/>
            <person name="Skrede I."/>
            <person name="Drula E."/>
            <person name="Henrissat B."/>
            <person name="Morin E."/>
            <person name="Kohler A."/>
            <person name="Barry K."/>
            <person name="LaButti K."/>
            <person name="Morin E."/>
            <person name="Salamov A."/>
            <person name="Lipzen A."/>
            <person name="Mereny Z."/>
            <person name="Hegedus B."/>
            <person name="Baldrian P."/>
            <person name="Stursova M."/>
            <person name="Weitz H."/>
            <person name="Taylor A."/>
            <person name="Grigoriev I.V."/>
            <person name="Nagy L.G."/>
            <person name="Martin F."/>
            <person name="Kauserud H."/>
        </authorList>
    </citation>
    <scope>NUCLEOTIDE SEQUENCE</scope>
    <source>
        <strain evidence="2">CBHHK188m</strain>
    </source>
</reference>
<gene>
    <name evidence="2" type="ORF">DFH07DRAFT_16046</name>
</gene>
<dbReference type="Proteomes" id="UP001215280">
    <property type="component" value="Unassembled WGS sequence"/>
</dbReference>
<sequence>MATIVFLGAPSASEIHCDPSEYHWRTVSSQSALHRQASSQAAANVYPPATLEAASRRISLMYNNVIFDESEEEDPDEKPGFHSLFRLSFKSLFIETTADETFITWPPTPPGDDSDSQEGQSVPSFFNASKSMAQTDAQLESQFETQETQSYDYSDASSIARFPKFHFSLNSLTSLTSLAKSRIKRTKKVSLLLVVLEVDGPDSFYFKKGKDAGKESFVLKMILGDEDGNVCKLTAWREVAQDWGGAGQEIGAKRGDILFLTDVMAAFEPTTTVTLTASPWQKPKLEICYRTMPYTHEDQRLRPDLRLGASDASVRKVAAVVRWFEDMAGLAGAQ</sequence>